<evidence type="ECO:0000256" key="3">
    <source>
        <dbReference type="ARBA" id="ARBA00022833"/>
    </source>
</evidence>
<feature type="domain" description="RING-type" evidence="5">
    <location>
        <begin position="421"/>
        <end position="463"/>
    </location>
</feature>
<dbReference type="AlphaFoldDB" id="A0A7S3V2B7"/>
<dbReference type="CDD" id="cd12108">
    <property type="entry name" value="Hr-like"/>
    <property type="match status" value="1"/>
</dbReference>
<dbReference type="PROSITE" id="PS50089">
    <property type="entry name" value="ZF_RING_2"/>
    <property type="match status" value="1"/>
</dbReference>
<dbReference type="Gene3D" id="3.30.40.10">
    <property type="entry name" value="Zinc/RING finger domain, C3HC4 (zinc finger)"/>
    <property type="match status" value="1"/>
</dbReference>
<dbReference type="SUPFAM" id="SSF161219">
    <property type="entry name" value="CHY zinc finger-like"/>
    <property type="match status" value="1"/>
</dbReference>
<dbReference type="InterPro" id="IPR037275">
    <property type="entry name" value="Znf_CTCHY_sf"/>
</dbReference>
<dbReference type="InterPro" id="IPR013083">
    <property type="entry name" value="Znf_RING/FYVE/PHD"/>
</dbReference>
<dbReference type="GO" id="GO:0016567">
    <property type="term" value="P:protein ubiquitination"/>
    <property type="evidence" value="ECO:0007669"/>
    <property type="project" value="TreeGrafter"/>
</dbReference>
<evidence type="ECO:0000259" key="5">
    <source>
        <dbReference type="PROSITE" id="PS50089"/>
    </source>
</evidence>
<dbReference type="InterPro" id="IPR001841">
    <property type="entry name" value="Znf_RING"/>
</dbReference>
<accession>A0A7S3V2B7</accession>
<dbReference type="EMBL" id="HBIN01022165">
    <property type="protein sequence ID" value="CAE0447041.1"/>
    <property type="molecule type" value="Transcribed_RNA"/>
</dbReference>
<sequence length="539" mass="62040">MASSESLFQDSNDRIEFSELLHVHAGLRWELTLLYEKSLLLVKSIGTGGSKELQWKNNLSTFLKQFDFFFVIFHSHSKAEDDIIMPALTNRAAISMGKIPEELSHEHDGHHQFFDNIRLHLLPLRNEGAMNLSGEKSEGLRSLVEHVALLIEKLRSVVMLHFRKEEEELLPLLVTHFTKEELIELVGKIIGERSGELMQQFIAVLSRGLPPNDRDKAIGQIKEAAKGTLFSRWLEVAPSGESKENSMGMEIETPKGTSTGAGAVRSFDFDRGPHTFPDSEQVTSLGCKHYRRKCKILSPCCNQFFGCRLCHDEYFENSMDNMHSIDRYLIKTVKCMVCQTEQLVSKNCMSCNTRFAKYVCTVCRLYDDNVDHRIYHCPFCNVCRTGRNLGDDFFHCMKCNACINTKHRNHRCMEHSLESNCPICFSDMFSSTKPIKELNCGHFMHRECFDNFSKNDFKCPVCRKAIIDMSEHWRHYEGLVANYRSSLAMQRRYPTVEKRMIHCNECSTDGEAQRVVIEELPYAIPFKCTKCKTYNTVVL</sequence>
<name>A0A7S3V2B7_9STRA</name>
<dbReference type="InterPro" id="IPR008913">
    <property type="entry name" value="Znf_CHY"/>
</dbReference>
<dbReference type="Gene3D" id="1.20.120.520">
    <property type="entry name" value="nmb1532 protein domain like"/>
    <property type="match status" value="1"/>
</dbReference>
<dbReference type="SMART" id="SM00184">
    <property type="entry name" value="RING"/>
    <property type="match status" value="1"/>
</dbReference>
<dbReference type="InterPro" id="IPR017921">
    <property type="entry name" value="Znf_CTCHY"/>
</dbReference>
<dbReference type="PANTHER" id="PTHR21319">
    <property type="entry name" value="RING FINGER AND CHY ZINC FINGER DOMAIN-CONTAINING PROTEIN 1"/>
    <property type="match status" value="1"/>
</dbReference>
<evidence type="ECO:0000259" key="7">
    <source>
        <dbReference type="PROSITE" id="PS51270"/>
    </source>
</evidence>
<reference evidence="8" key="1">
    <citation type="submission" date="2021-01" db="EMBL/GenBank/DDBJ databases">
        <authorList>
            <person name="Corre E."/>
            <person name="Pelletier E."/>
            <person name="Niang G."/>
            <person name="Scheremetjew M."/>
            <person name="Finn R."/>
            <person name="Kale V."/>
            <person name="Holt S."/>
            <person name="Cochrane G."/>
            <person name="Meng A."/>
            <person name="Brown T."/>
            <person name="Cohen L."/>
        </authorList>
    </citation>
    <scope>NUCLEOTIDE SEQUENCE</scope>
    <source>
        <strain evidence="8">GSBS06</strain>
    </source>
</reference>
<dbReference type="PROSITE" id="PS51266">
    <property type="entry name" value="ZF_CHY"/>
    <property type="match status" value="1"/>
</dbReference>
<feature type="domain" description="CTCHY-type" evidence="7">
    <location>
        <begin position="355"/>
        <end position="420"/>
    </location>
</feature>
<keyword evidence="3" id="KW-0862">Zinc</keyword>
<dbReference type="Pfam" id="PF01814">
    <property type="entry name" value="Hemerythrin"/>
    <property type="match status" value="1"/>
</dbReference>
<proteinExistence type="predicted"/>
<evidence type="ECO:0000256" key="2">
    <source>
        <dbReference type="ARBA" id="ARBA00022771"/>
    </source>
</evidence>
<dbReference type="InterPro" id="IPR037274">
    <property type="entry name" value="Znf_CHY_sf"/>
</dbReference>
<organism evidence="8">
    <name type="scientific">Aplanochytrium stocchinoi</name>
    <dbReference type="NCBI Taxonomy" id="215587"/>
    <lineage>
        <taxon>Eukaryota</taxon>
        <taxon>Sar</taxon>
        <taxon>Stramenopiles</taxon>
        <taxon>Bigyra</taxon>
        <taxon>Labyrinthulomycetes</taxon>
        <taxon>Thraustochytrida</taxon>
        <taxon>Thraustochytriidae</taxon>
        <taxon>Aplanochytrium</taxon>
    </lineage>
</organism>
<evidence type="ECO:0000256" key="4">
    <source>
        <dbReference type="PROSITE-ProRule" id="PRU00601"/>
    </source>
</evidence>
<gene>
    <name evidence="8" type="ORF">ASTO00021_LOCUS17026</name>
</gene>
<feature type="domain" description="CHY-type" evidence="6">
    <location>
        <begin position="280"/>
        <end position="353"/>
    </location>
</feature>
<evidence type="ECO:0000313" key="8">
    <source>
        <dbReference type="EMBL" id="CAE0447041.1"/>
    </source>
</evidence>
<dbReference type="GO" id="GO:0006511">
    <property type="term" value="P:ubiquitin-dependent protein catabolic process"/>
    <property type="evidence" value="ECO:0007669"/>
    <property type="project" value="TreeGrafter"/>
</dbReference>
<protein>
    <submittedName>
        <fullName evidence="8">Uncharacterized protein</fullName>
    </submittedName>
</protein>
<dbReference type="GO" id="GO:0008270">
    <property type="term" value="F:zinc ion binding"/>
    <property type="evidence" value="ECO:0007669"/>
    <property type="project" value="UniProtKB-KW"/>
</dbReference>
<dbReference type="SUPFAM" id="SSF57850">
    <property type="entry name" value="RING/U-box"/>
    <property type="match status" value="1"/>
</dbReference>
<dbReference type="Pfam" id="PF13639">
    <property type="entry name" value="zf-RING_2"/>
    <property type="match status" value="1"/>
</dbReference>
<dbReference type="SUPFAM" id="SSF161245">
    <property type="entry name" value="Zinc hairpin stack"/>
    <property type="match status" value="1"/>
</dbReference>
<dbReference type="PROSITE" id="PS51270">
    <property type="entry name" value="ZF_CTCHY"/>
    <property type="match status" value="1"/>
</dbReference>
<dbReference type="InterPro" id="IPR012312">
    <property type="entry name" value="Hemerythrin-like"/>
</dbReference>
<evidence type="ECO:0000259" key="6">
    <source>
        <dbReference type="PROSITE" id="PS51266"/>
    </source>
</evidence>
<dbReference type="GO" id="GO:0061630">
    <property type="term" value="F:ubiquitin protein ligase activity"/>
    <property type="evidence" value="ECO:0007669"/>
    <property type="project" value="TreeGrafter"/>
</dbReference>
<evidence type="ECO:0000256" key="1">
    <source>
        <dbReference type="ARBA" id="ARBA00022723"/>
    </source>
</evidence>
<dbReference type="GO" id="GO:0005634">
    <property type="term" value="C:nucleus"/>
    <property type="evidence" value="ECO:0007669"/>
    <property type="project" value="TreeGrafter"/>
</dbReference>
<keyword evidence="1" id="KW-0479">Metal-binding</keyword>
<keyword evidence="2 4" id="KW-0863">Zinc-finger</keyword>
<dbReference type="Pfam" id="PF05495">
    <property type="entry name" value="zf-CHY"/>
    <property type="match status" value="1"/>
</dbReference>
<dbReference type="PANTHER" id="PTHR21319:SF0">
    <property type="entry name" value="AND RING FINGER DOMAIN PROTEIN, PUTATIVE (AFU_ORTHOLOGUE AFUA_1G08900)-RELATED"/>
    <property type="match status" value="1"/>
</dbReference>